<reference evidence="1" key="2">
    <citation type="journal article" date="2015" name="Fish Shellfish Immunol.">
        <title>Early steps in the European eel (Anguilla anguilla)-Vibrio vulnificus interaction in the gills: Role of the RtxA13 toxin.</title>
        <authorList>
            <person name="Callol A."/>
            <person name="Pajuelo D."/>
            <person name="Ebbesson L."/>
            <person name="Teles M."/>
            <person name="MacKenzie S."/>
            <person name="Amaro C."/>
        </authorList>
    </citation>
    <scope>NUCLEOTIDE SEQUENCE</scope>
</reference>
<organism evidence="1">
    <name type="scientific">Anguilla anguilla</name>
    <name type="common">European freshwater eel</name>
    <name type="synonym">Muraena anguilla</name>
    <dbReference type="NCBI Taxonomy" id="7936"/>
    <lineage>
        <taxon>Eukaryota</taxon>
        <taxon>Metazoa</taxon>
        <taxon>Chordata</taxon>
        <taxon>Craniata</taxon>
        <taxon>Vertebrata</taxon>
        <taxon>Euteleostomi</taxon>
        <taxon>Actinopterygii</taxon>
        <taxon>Neopterygii</taxon>
        <taxon>Teleostei</taxon>
        <taxon>Anguilliformes</taxon>
        <taxon>Anguillidae</taxon>
        <taxon>Anguilla</taxon>
    </lineage>
</organism>
<protein>
    <submittedName>
        <fullName evidence="1">Uncharacterized protein</fullName>
    </submittedName>
</protein>
<proteinExistence type="predicted"/>
<evidence type="ECO:0000313" key="1">
    <source>
        <dbReference type="EMBL" id="JAH54054.1"/>
    </source>
</evidence>
<sequence length="28" mass="3102">MSRMVCYVALQCPLYLPGKTDPDVSNLS</sequence>
<dbReference type="AlphaFoldDB" id="A0A0E9TK46"/>
<dbReference type="EMBL" id="GBXM01054523">
    <property type="protein sequence ID" value="JAH54054.1"/>
    <property type="molecule type" value="Transcribed_RNA"/>
</dbReference>
<reference evidence="1" key="1">
    <citation type="submission" date="2014-11" db="EMBL/GenBank/DDBJ databases">
        <authorList>
            <person name="Amaro Gonzalez C."/>
        </authorList>
    </citation>
    <scope>NUCLEOTIDE SEQUENCE</scope>
</reference>
<name>A0A0E9TK46_ANGAN</name>
<accession>A0A0E9TK46</accession>